<evidence type="ECO:0000256" key="1">
    <source>
        <dbReference type="ARBA" id="ARBA00006847"/>
    </source>
</evidence>
<evidence type="ECO:0000256" key="6">
    <source>
        <dbReference type="ARBA" id="ARBA00022806"/>
    </source>
</evidence>
<feature type="region of interest" description="Disordered" evidence="9">
    <location>
        <begin position="634"/>
        <end position="654"/>
    </location>
</feature>
<dbReference type="EMBL" id="CP064787">
    <property type="protein sequence ID" value="QSG05318.1"/>
    <property type="molecule type" value="Genomic_DNA"/>
</dbReference>
<dbReference type="InterPro" id="IPR011545">
    <property type="entry name" value="DEAD/DEAH_box_helicase_dom"/>
</dbReference>
<evidence type="ECO:0000313" key="12">
    <source>
        <dbReference type="Proteomes" id="UP000663525"/>
    </source>
</evidence>
<dbReference type="InterPro" id="IPR027417">
    <property type="entry name" value="P-loop_NTPase"/>
</dbReference>
<dbReference type="GO" id="GO:0005524">
    <property type="term" value="F:ATP binding"/>
    <property type="evidence" value="ECO:0007669"/>
    <property type="project" value="UniProtKB-KW"/>
</dbReference>
<dbReference type="Proteomes" id="UP000663525">
    <property type="component" value="Chromosome"/>
</dbReference>
<dbReference type="InterPro" id="IPR038257">
    <property type="entry name" value="CRISPR-assoc_Cas3_HD_sf"/>
</dbReference>
<evidence type="ECO:0000256" key="8">
    <source>
        <dbReference type="ARBA" id="ARBA00023118"/>
    </source>
</evidence>
<dbReference type="GeneID" id="68854599"/>
<accession>A0A897MZ99</accession>
<dbReference type="InterPro" id="IPR006483">
    <property type="entry name" value="CRISPR-assoc_Cas3_HD"/>
</dbReference>
<dbReference type="NCBIfam" id="TIGR01596">
    <property type="entry name" value="cas3_HD"/>
    <property type="match status" value="1"/>
</dbReference>
<dbReference type="InterPro" id="IPR054712">
    <property type="entry name" value="Cas3-like_dom"/>
</dbReference>
<name>A0A897MZ99_9EURY</name>
<organism evidence="11 12">
    <name type="scientific">Halapricum desulfuricans</name>
    <dbReference type="NCBI Taxonomy" id="2841257"/>
    <lineage>
        <taxon>Archaea</taxon>
        <taxon>Methanobacteriati</taxon>
        <taxon>Methanobacteriota</taxon>
        <taxon>Stenosarchaea group</taxon>
        <taxon>Halobacteria</taxon>
        <taxon>Halobacteriales</taxon>
        <taxon>Haloarculaceae</taxon>
        <taxon>Halapricum</taxon>
    </lineage>
</organism>
<evidence type="ECO:0000256" key="9">
    <source>
        <dbReference type="SAM" id="MobiDB-lite"/>
    </source>
</evidence>
<comment type="similarity">
    <text evidence="1">In the N-terminal section; belongs to the CRISPR-associated nuclease Cas3-HD family.</text>
</comment>
<keyword evidence="6" id="KW-0347">Helicase</keyword>
<feature type="domain" description="HD Cas3-type" evidence="10">
    <location>
        <begin position="22"/>
        <end position="232"/>
    </location>
</feature>
<evidence type="ECO:0000256" key="7">
    <source>
        <dbReference type="ARBA" id="ARBA00022840"/>
    </source>
</evidence>
<dbReference type="Pfam" id="PF22590">
    <property type="entry name" value="Cas3-like_C_2"/>
    <property type="match status" value="1"/>
</dbReference>
<dbReference type="Pfam" id="PF18019">
    <property type="entry name" value="Cas3_HD"/>
    <property type="match status" value="1"/>
</dbReference>
<dbReference type="GO" id="GO:0051607">
    <property type="term" value="P:defense response to virus"/>
    <property type="evidence" value="ECO:0007669"/>
    <property type="project" value="UniProtKB-KW"/>
</dbReference>
<keyword evidence="4" id="KW-0547">Nucleotide-binding</keyword>
<dbReference type="GO" id="GO:0046872">
    <property type="term" value="F:metal ion binding"/>
    <property type="evidence" value="ECO:0007669"/>
    <property type="project" value="UniProtKB-KW"/>
</dbReference>
<dbReference type="SUPFAM" id="SSF52540">
    <property type="entry name" value="P-loop containing nucleoside triphosphate hydrolases"/>
    <property type="match status" value="1"/>
</dbReference>
<comment type="similarity">
    <text evidence="2">In the central section; belongs to the CRISPR-associated helicase Cas3 family.</text>
</comment>
<evidence type="ECO:0000259" key="10">
    <source>
        <dbReference type="PROSITE" id="PS51643"/>
    </source>
</evidence>
<dbReference type="AlphaFoldDB" id="A0A897MZ99"/>
<sequence>MEPPLISHPNASDDQYPSEQITDQGHLRLASHNQAVSNRAVRLFKPANEQQEYVRALAALHDFGKATKQFQEYVRPEERYDGPSEEKTHARLGAMATWFVLNDLDAPPRDRLAATLAVARHHQALPNSAQYTAETLARAFEKPEDAISAQLESIDEHWPEAATELLGLSSDKAPSWEEFYSWASTGTIAEELREISSRSTLSGVKVSSAQLPEKLYDRTLHYWSALTLADKSHAMHLKDGELFDFKTLDKETIETYIETIREGETDDELESSLNNERERARRQAVQGVHKWIEEDSSNVATLTLPTGLGKTFTGLSAAFEARDILNSRLLEEHESQTVVYALPYTSIIEQTRAIFEDPDLWGADPTLSGLTVHHYLSETVVYSEEGGVGDVDNTDGEEAAELLGEAWRDGMILTTFVQLFESLTGPSNRQGLKLSALNSSIVILDEPQALSKDWWDGVERLIETLTDEFSARIIAMTATQPSLVRNLETTSLLAAGLNHNRGDCALCRRGNSYETTLEPVPMETYFANAERVRYTIDETALSRRLGTEETHIGYESAADKILQNTGPNGSTLAICNTINSSRRLTEVLAARPEITHLGGFIETVLNDNDLSAVDPVLSPAKVADRVLDRTVRSQTRQKIRRSDENSIRPNEPKQTTDTYLLTLNSRYRPFDREILIAIADQLSTSDHRFVFVSTQAIEAGVDLSFETVFRDLAPLDSIVQAAGRCNRSYEWGENGGQVYVWLLADPDEENPQNPSSEPPAYYVYERGATDAGIRDHLRIISDILADIPNHDDAADVALSRNAVTAYFERLTEKSLWSDFLREAIDNAKARDLSQESLIGGQQTYDVLVAVTDADTEEIEDISKFLASGDPAGYDRLENASGLRVSLPESVIEESPRLTRIDKKDRNSDGVQVFQFTGGNDLEYDFTGGGLGPASDSISGRFTI</sequence>
<gene>
    <name evidence="11" type="primary">cas3</name>
    <name evidence="11" type="ORF">HSR121_0970</name>
</gene>
<evidence type="ECO:0000256" key="5">
    <source>
        <dbReference type="ARBA" id="ARBA00022801"/>
    </source>
</evidence>
<dbReference type="PROSITE" id="PS51643">
    <property type="entry name" value="HD_CAS3"/>
    <property type="match status" value="1"/>
</dbReference>
<keyword evidence="7" id="KW-0067">ATP-binding</keyword>
<dbReference type="GO" id="GO:0016787">
    <property type="term" value="F:hydrolase activity"/>
    <property type="evidence" value="ECO:0007669"/>
    <property type="project" value="UniProtKB-KW"/>
</dbReference>
<evidence type="ECO:0000256" key="4">
    <source>
        <dbReference type="ARBA" id="ARBA00022741"/>
    </source>
</evidence>
<evidence type="ECO:0000256" key="2">
    <source>
        <dbReference type="ARBA" id="ARBA00009046"/>
    </source>
</evidence>
<reference evidence="11" key="1">
    <citation type="submission" date="2020-11" db="EMBL/GenBank/DDBJ databases">
        <title>Carbohydrate-dependent, anaerobic sulfur respiration: A novel catabolism in halophilic archaea.</title>
        <authorList>
            <person name="Sorokin D.Y."/>
            <person name="Messina E."/>
            <person name="Smedile F."/>
            <person name="La Cono V."/>
            <person name="Hallsworth J.E."/>
            <person name="Yakimov M.M."/>
        </authorList>
    </citation>
    <scope>NUCLEOTIDE SEQUENCE</scope>
    <source>
        <strain evidence="11">HSR12-1</strain>
    </source>
</reference>
<proteinExistence type="inferred from homology"/>
<keyword evidence="3" id="KW-0479">Metal-binding</keyword>
<protein>
    <submittedName>
        <fullName evidence="11">CRISPR-associated helicase Cas3</fullName>
    </submittedName>
</protein>
<dbReference type="Gene3D" id="1.10.3210.30">
    <property type="match status" value="1"/>
</dbReference>
<dbReference type="Gene3D" id="3.40.50.300">
    <property type="entry name" value="P-loop containing nucleotide triphosphate hydrolases"/>
    <property type="match status" value="1"/>
</dbReference>
<keyword evidence="5" id="KW-0378">Hydrolase</keyword>
<dbReference type="GO" id="GO:0003676">
    <property type="term" value="F:nucleic acid binding"/>
    <property type="evidence" value="ECO:0007669"/>
    <property type="project" value="InterPro"/>
</dbReference>
<evidence type="ECO:0000256" key="3">
    <source>
        <dbReference type="ARBA" id="ARBA00022723"/>
    </source>
</evidence>
<dbReference type="GO" id="GO:0004386">
    <property type="term" value="F:helicase activity"/>
    <property type="evidence" value="ECO:0007669"/>
    <property type="project" value="UniProtKB-KW"/>
</dbReference>
<dbReference type="CDD" id="cd09641">
    <property type="entry name" value="Cas3''_I"/>
    <property type="match status" value="1"/>
</dbReference>
<dbReference type="SUPFAM" id="SSF109604">
    <property type="entry name" value="HD-domain/PDEase-like"/>
    <property type="match status" value="1"/>
</dbReference>
<evidence type="ECO:0000313" key="11">
    <source>
        <dbReference type="EMBL" id="QSG05318.1"/>
    </source>
</evidence>
<keyword evidence="8" id="KW-0051">Antiviral defense</keyword>
<dbReference type="RefSeq" id="WP_229115113.1">
    <property type="nucleotide sequence ID" value="NZ_CP064787.1"/>
</dbReference>
<dbReference type="Pfam" id="PF00270">
    <property type="entry name" value="DEAD"/>
    <property type="match status" value="1"/>
</dbReference>